<protein>
    <submittedName>
        <fullName evidence="8">Type II secretion system protein F</fullName>
    </submittedName>
</protein>
<keyword evidence="4 6" id="KW-1133">Transmembrane helix</keyword>
<evidence type="ECO:0000313" key="9">
    <source>
        <dbReference type="Proteomes" id="UP000292639"/>
    </source>
</evidence>
<evidence type="ECO:0000256" key="1">
    <source>
        <dbReference type="ARBA" id="ARBA00004651"/>
    </source>
</evidence>
<comment type="caution">
    <text evidence="8">The sequence shown here is derived from an EMBL/GenBank/DDBJ whole genome shotgun (WGS) entry which is preliminary data.</text>
</comment>
<evidence type="ECO:0000256" key="5">
    <source>
        <dbReference type="ARBA" id="ARBA00023136"/>
    </source>
</evidence>
<dbReference type="GO" id="GO:0005886">
    <property type="term" value="C:plasma membrane"/>
    <property type="evidence" value="ECO:0007669"/>
    <property type="project" value="UniProtKB-SubCell"/>
</dbReference>
<dbReference type="Proteomes" id="UP000292639">
    <property type="component" value="Unassembled WGS sequence"/>
</dbReference>
<keyword evidence="9" id="KW-1185">Reference proteome</keyword>
<proteinExistence type="predicted"/>
<gene>
    <name evidence="8" type="ORF">DNJ96_17830</name>
</gene>
<dbReference type="AlphaFoldDB" id="A0A4Q9QYI1"/>
<dbReference type="EMBL" id="QJUP01000035">
    <property type="protein sequence ID" value="TBU89061.1"/>
    <property type="molecule type" value="Genomic_DNA"/>
</dbReference>
<accession>A0A4Q9QYI1</accession>
<evidence type="ECO:0000256" key="2">
    <source>
        <dbReference type="ARBA" id="ARBA00022475"/>
    </source>
</evidence>
<evidence type="ECO:0000259" key="7">
    <source>
        <dbReference type="Pfam" id="PF00482"/>
    </source>
</evidence>
<dbReference type="InterPro" id="IPR018076">
    <property type="entry name" value="T2SS_GspF_dom"/>
</dbReference>
<evidence type="ECO:0000313" key="8">
    <source>
        <dbReference type="EMBL" id="TBU89061.1"/>
    </source>
</evidence>
<organism evidence="8 9">
    <name type="scientific">Stutzerimonas kirkiae</name>
    <dbReference type="NCBI Taxonomy" id="2211392"/>
    <lineage>
        <taxon>Bacteria</taxon>
        <taxon>Pseudomonadati</taxon>
        <taxon>Pseudomonadota</taxon>
        <taxon>Gammaproteobacteria</taxon>
        <taxon>Pseudomonadales</taxon>
        <taxon>Pseudomonadaceae</taxon>
        <taxon>Stutzerimonas</taxon>
    </lineage>
</organism>
<evidence type="ECO:0000256" key="4">
    <source>
        <dbReference type="ARBA" id="ARBA00022989"/>
    </source>
</evidence>
<dbReference type="OrthoDB" id="8534919at2"/>
<keyword evidence="5 6" id="KW-0472">Membrane</keyword>
<dbReference type="RefSeq" id="WP_131185913.1">
    <property type="nucleotide sequence ID" value="NZ_QJUO01000039.1"/>
</dbReference>
<feature type="transmembrane region" description="Helical" evidence="6">
    <location>
        <begin position="264"/>
        <end position="290"/>
    </location>
</feature>
<feature type="transmembrane region" description="Helical" evidence="6">
    <location>
        <begin position="83"/>
        <end position="107"/>
    </location>
</feature>
<evidence type="ECO:0000256" key="6">
    <source>
        <dbReference type="SAM" id="Phobius"/>
    </source>
</evidence>
<reference evidence="8 9" key="1">
    <citation type="submission" date="2018-06" db="EMBL/GenBank/DDBJ databases">
        <title>Three novel Pseudomonas species isolated from symptomatic oak.</title>
        <authorList>
            <person name="Bueno-Gonzalez V."/>
            <person name="Brady C."/>
        </authorList>
    </citation>
    <scope>NUCLEOTIDE SEQUENCE [LARGE SCALE GENOMIC DNA]</scope>
    <source>
        <strain evidence="8 9">P17C</strain>
    </source>
</reference>
<evidence type="ECO:0000256" key="3">
    <source>
        <dbReference type="ARBA" id="ARBA00022692"/>
    </source>
</evidence>
<feature type="domain" description="Type II secretion system protein GspF" evidence="7">
    <location>
        <begin position="153"/>
        <end position="278"/>
    </location>
</feature>
<dbReference type="Pfam" id="PF00482">
    <property type="entry name" value="T2SSF"/>
    <property type="match status" value="1"/>
</dbReference>
<feature type="transmembrane region" description="Helical" evidence="6">
    <location>
        <begin position="113"/>
        <end position="132"/>
    </location>
</feature>
<keyword evidence="2" id="KW-1003">Cell membrane</keyword>
<name>A0A4Q9QYI1_9GAMM</name>
<comment type="subcellular location">
    <subcellularLocation>
        <location evidence="1">Cell membrane</location>
        <topology evidence="1">Multi-pass membrane protein</topology>
    </subcellularLocation>
</comment>
<dbReference type="PANTHER" id="PTHR35007:SF2">
    <property type="entry name" value="PILUS ASSEMBLE PROTEIN"/>
    <property type="match status" value="1"/>
</dbReference>
<dbReference type="PANTHER" id="PTHR35007">
    <property type="entry name" value="INTEGRAL MEMBRANE PROTEIN-RELATED"/>
    <property type="match status" value="1"/>
</dbReference>
<sequence>MNPLLLSALLLALASLLLARGYLRERRLLRQVNQRIGQGTVRGNAVLRDLQGGMLLARAGRLDGETRQLLDRLGWRRPGQRTLFMTLQLGLPVSLGLLAIIVQWLALGHLQQAWMAILFALGLGYLLPKRLLARAVARRQQRLALDVSTMLPVLRILFEVGMTVEQALRVLVQEGARIIPHLALELRQVLARVDAGLELGDELRQAARMLDVPEVSDSFAVLEQLIHQGGGAMASLQAMKAILDDRRMTSLQERVSKLSAKMSMVMMLFLFPALLMVLAGPGFIAIIRALGSMAPGGMR</sequence>
<keyword evidence="3 6" id="KW-0812">Transmembrane</keyword>